<organism evidence="1 2">
    <name type="scientific">Westerdykella ornata</name>
    <dbReference type="NCBI Taxonomy" id="318751"/>
    <lineage>
        <taxon>Eukaryota</taxon>
        <taxon>Fungi</taxon>
        <taxon>Dikarya</taxon>
        <taxon>Ascomycota</taxon>
        <taxon>Pezizomycotina</taxon>
        <taxon>Dothideomycetes</taxon>
        <taxon>Pleosporomycetidae</taxon>
        <taxon>Pleosporales</taxon>
        <taxon>Sporormiaceae</taxon>
        <taxon>Westerdykella</taxon>
    </lineage>
</organism>
<protein>
    <submittedName>
        <fullName evidence="1">Uncharacterized protein</fullName>
    </submittedName>
</protein>
<dbReference type="EMBL" id="ML986516">
    <property type="protein sequence ID" value="KAF2272829.1"/>
    <property type="molecule type" value="Genomic_DNA"/>
</dbReference>
<accession>A0A6A6JCA9</accession>
<name>A0A6A6JCA9_WESOR</name>
<evidence type="ECO:0000313" key="2">
    <source>
        <dbReference type="Proteomes" id="UP000800097"/>
    </source>
</evidence>
<proteinExistence type="predicted"/>
<dbReference type="RefSeq" id="XP_033650368.1">
    <property type="nucleotide sequence ID" value="XM_033793652.1"/>
</dbReference>
<reference evidence="1" key="1">
    <citation type="journal article" date="2020" name="Stud. Mycol.">
        <title>101 Dothideomycetes genomes: a test case for predicting lifestyles and emergence of pathogens.</title>
        <authorList>
            <person name="Haridas S."/>
            <person name="Albert R."/>
            <person name="Binder M."/>
            <person name="Bloem J."/>
            <person name="Labutti K."/>
            <person name="Salamov A."/>
            <person name="Andreopoulos B."/>
            <person name="Baker S."/>
            <person name="Barry K."/>
            <person name="Bills G."/>
            <person name="Bluhm B."/>
            <person name="Cannon C."/>
            <person name="Castanera R."/>
            <person name="Culley D."/>
            <person name="Daum C."/>
            <person name="Ezra D."/>
            <person name="Gonzalez J."/>
            <person name="Henrissat B."/>
            <person name="Kuo A."/>
            <person name="Liang C."/>
            <person name="Lipzen A."/>
            <person name="Lutzoni F."/>
            <person name="Magnuson J."/>
            <person name="Mondo S."/>
            <person name="Nolan M."/>
            <person name="Ohm R."/>
            <person name="Pangilinan J."/>
            <person name="Park H.-J."/>
            <person name="Ramirez L."/>
            <person name="Alfaro M."/>
            <person name="Sun H."/>
            <person name="Tritt A."/>
            <person name="Yoshinaga Y."/>
            <person name="Zwiers L.-H."/>
            <person name="Turgeon B."/>
            <person name="Goodwin S."/>
            <person name="Spatafora J."/>
            <person name="Crous P."/>
            <person name="Grigoriev I."/>
        </authorList>
    </citation>
    <scope>NUCLEOTIDE SEQUENCE</scope>
    <source>
        <strain evidence="1">CBS 379.55</strain>
    </source>
</reference>
<evidence type="ECO:0000313" key="1">
    <source>
        <dbReference type="EMBL" id="KAF2272829.1"/>
    </source>
</evidence>
<dbReference type="GeneID" id="54546827"/>
<dbReference type="AlphaFoldDB" id="A0A6A6JCA9"/>
<keyword evidence="2" id="KW-1185">Reference proteome</keyword>
<sequence length="200" mass="21171">MDAPLEQNVCGQSVLYRKRSAIAISKPEYGCGIYFTLLGWGPSCLSSLQCAGSPNPKCADCTLLEMRHTRGLLRAVIHADRRWIRDRGRGAGDGWGKGTSDMRAPTHIESITAALSRNGSAPGSAGTRGTTRVLGRYRESPFVSGSLSGVRPSIVELFVGSRVERSVLSTAMLAMGGPSVGVCARATSPSPSSPHTPARR</sequence>
<dbReference type="Proteomes" id="UP000800097">
    <property type="component" value="Unassembled WGS sequence"/>
</dbReference>
<gene>
    <name evidence="1" type="ORF">EI97DRAFT_197212</name>
</gene>